<dbReference type="Proteomes" id="UP000001548">
    <property type="component" value="Unassembled WGS sequence"/>
</dbReference>
<dbReference type="HOGENOM" id="CLU_604752_0_0_1"/>
<dbReference type="Gene3D" id="1.25.40.10">
    <property type="entry name" value="Tetratricopeptide repeat domain"/>
    <property type="match status" value="1"/>
</dbReference>
<name>D3KH78_GIAIC</name>
<gene>
    <name evidence="2" type="ORF">GL50803_0016271</name>
</gene>
<evidence type="ECO:0000256" key="1">
    <source>
        <dbReference type="SAM" id="MobiDB-lite"/>
    </source>
</evidence>
<sequence>MDEYASALLAAKEENYEAASKSLQSGLEEAYRVCSELHPTGRARGHPYECRDSNGPVLLLASLHTLNGSILYRQQQWTASLGEYMTARRLLQRTLNATTRLQTAFLANCIGKCHLQLGSYSEGISHLEKGVQHAMSTTITYTAGSEEERASITRDVSIILAGLHTTLSCCYIQLRKPVEALIHAKFVHRRLEACFPETDDHARASVLLAECMICADNGSRATFTKALGLLDKAARVYRQLLKASRADSGEPSWEQQERVLWLLNTYYLISRVLLFTNCKRDAELYAYKAEKLAMIMRLQPNDTIYLKINELIYCCRHGIPHTSSVRKEAPDTAIERDLHSLLASDTRERLKNDPNLAATIRNTAHTIQKSDHGMPERATRPASAPFLTNPEKFNLKPAQLLADMDRRGRILEGLDYYSEMEKKSQKDGDDPDEVAQLIRRYKTIDIKPYAPLK</sequence>
<dbReference type="InterPro" id="IPR011990">
    <property type="entry name" value="TPR-like_helical_dom_sf"/>
</dbReference>
<dbReference type="SUPFAM" id="SSF48452">
    <property type="entry name" value="TPR-like"/>
    <property type="match status" value="1"/>
</dbReference>
<reference evidence="2 3" key="1">
    <citation type="journal article" date="2007" name="Science">
        <title>Genomic minimalism in the early diverging intestinal parasite Giardia lamblia.</title>
        <authorList>
            <person name="Morrison H.G."/>
            <person name="McArthur A.G."/>
            <person name="Gillin F.D."/>
            <person name="Aley S.B."/>
            <person name="Adam R.D."/>
            <person name="Olsen G.J."/>
            <person name="Best A.A."/>
            <person name="Cande W.Z."/>
            <person name="Chen F."/>
            <person name="Cipriano M.J."/>
            <person name="Davids B.J."/>
            <person name="Dawson S.C."/>
            <person name="Elmendorf H.G."/>
            <person name="Hehl A.B."/>
            <person name="Holder M.E."/>
            <person name="Huse S.M."/>
            <person name="Kim U.U."/>
            <person name="Lasek-Nesselquist E."/>
            <person name="Manning G."/>
            <person name="Nigam A."/>
            <person name="Nixon J.E."/>
            <person name="Palm D."/>
            <person name="Passamaneck N.E."/>
            <person name="Prabhu A."/>
            <person name="Reich C.I."/>
            <person name="Reiner D.S."/>
            <person name="Samuelson J."/>
            <person name="Svard S.G."/>
            <person name="Sogin M.L."/>
        </authorList>
    </citation>
    <scope>NUCLEOTIDE SEQUENCE [LARGE SCALE GENOMIC DNA]</scope>
    <source>
        <strain evidence="2 3">WB C6</strain>
    </source>
</reference>
<dbReference type="OMA" id="NCIGKCH"/>
<accession>D3KH78</accession>
<evidence type="ECO:0000313" key="3">
    <source>
        <dbReference type="Proteomes" id="UP000001548"/>
    </source>
</evidence>
<proteinExistence type="predicted"/>
<keyword evidence="3" id="KW-1185">Reference proteome</keyword>
<protein>
    <submittedName>
        <fullName evidence="2">Uncharacterized protein</fullName>
    </submittedName>
</protein>
<comment type="caution">
    <text evidence="2">The sequence shown here is derived from an EMBL/GenBank/DDBJ whole genome shotgun (WGS) entry which is preliminary data.</text>
</comment>
<evidence type="ECO:0000313" key="2">
    <source>
        <dbReference type="EMBL" id="KAE8302173.1"/>
    </source>
</evidence>
<dbReference type="AlphaFoldDB" id="D3KH78"/>
<dbReference type="VEuPathDB" id="GiardiaDB:GL50803_16271"/>
<dbReference type="EMBL" id="AACB03000004">
    <property type="protein sequence ID" value="KAE8302173.1"/>
    <property type="molecule type" value="Genomic_DNA"/>
</dbReference>
<feature type="region of interest" description="Disordered" evidence="1">
    <location>
        <begin position="365"/>
        <end position="389"/>
    </location>
</feature>
<organism evidence="2 3">
    <name type="scientific">Giardia intestinalis (strain ATCC 50803 / WB clone C6)</name>
    <name type="common">Giardia lamblia</name>
    <dbReference type="NCBI Taxonomy" id="184922"/>
    <lineage>
        <taxon>Eukaryota</taxon>
        <taxon>Metamonada</taxon>
        <taxon>Diplomonadida</taxon>
        <taxon>Hexamitidae</taxon>
        <taxon>Giardiinae</taxon>
        <taxon>Giardia</taxon>
    </lineage>
</organism>
<feature type="compositionally biased region" description="Basic and acidic residues" evidence="1">
    <location>
        <begin position="368"/>
        <end position="379"/>
    </location>
</feature>